<gene>
    <name evidence="1" type="ORF">AYI69_g3208</name>
</gene>
<evidence type="ECO:0000313" key="2">
    <source>
        <dbReference type="Proteomes" id="UP000187429"/>
    </source>
</evidence>
<name>A0A1R1YKB7_9FUNG</name>
<sequence length="208" mass="23994">MPEKNSLKINEESKEYKLPEIEKFSGSPAKYPAFMAAIRHMFWSKPKQFLTDHKKIDFISGHLTGSAMRGLNKRIMDILINSSLPKSISELMELCIDIDNRIASRETFRQKYVPRYENNSFRSYNNYSGNQQYKNLEPHNNYVSHTSHAQDGGPMDIDALKIKPRGPLSLEEKNRRLENGLCLYCASDKHIVRDCNLCPQSLNAKPQQ</sequence>
<comment type="caution">
    <text evidence="1">The sequence shown here is derived from an EMBL/GenBank/DDBJ whole genome shotgun (WGS) entry which is preliminary data.</text>
</comment>
<dbReference type="Proteomes" id="UP000187429">
    <property type="component" value="Unassembled WGS sequence"/>
</dbReference>
<organism evidence="1 2">
    <name type="scientific">Smittium culicis</name>
    <dbReference type="NCBI Taxonomy" id="133412"/>
    <lineage>
        <taxon>Eukaryota</taxon>
        <taxon>Fungi</taxon>
        <taxon>Fungi incertae sedis</taxon>
        <taxon>Zoopagomycota</taxon>
        <taxon>Kickxellomycotina</taxon>
        <taxon>Harpellomycetes</taxon>
        <taxon>Harpellales</taxon>
        <taxon>Legeriomycetaceae</taxon>
        <taxon>Smittium</taxon>
    </lineage>
</organism>
<keyword evidence="2" id="KW-1185">Reference proteome</keyword>
<evidence type="ECO:0000313" key="1">
    <source>
        <dbReference type="EMBL" id="OMJ27367.1"/>
    </source>
</evidence>
<accession>A0A1R1YKB7</accession>
<dbReference type="OrthoDB" id="2432520at2759"/>
<proteinExistence type="predicted"/>
<reference evidence="2" key="1">
    <citation type="submission" date="2017-01" db="EMBL/GenBank/DDBJ databases">
        <authorList>
            <person name="Wang Y."/>
            <person name="White M."/>
            <person name="Kvist S."/>
            <person name="Moncalvo J.-M."/>
        </authorList>
    </citation>
    <scope>NUCLEOTIDE SEQUENCE [LARGE SCALE GENOMIC DNA]</scope>
    <source>
        <strain evidence="2">ID-206-W2</strain>
    </source>
</reference>
<dbReference type="AlphaFoldDB" id="A0A1R1YKB7"/>
<protein>
    <submittedName>
        <fullName evidence="1">Uncharacterized protein</fullName>
    </submittedName>
</protein>
<dbReference type="EMBL" id="LSSM01001051">
    <property type="protein sequence ID" value="OMJ27367.1"/>
    <property type="molecule type" value="Genomic_DNA"/>
</dbReference>